<comment type="caution">
    <text evidence="3">The sequence shown here is derived from an EMBL/GenBank/DDBJ whole genome shotgun (WGS) entry which is preliminary data.</text>
</comment>
<sequence length="876" mass="96410">MCGGFLAGKAVAASDFVSDFNRLESHLALSNQANMAEDRAAAQEREAEALYRADRLNEAMGLLQALDLEYATIGDNLARARVLINIALVYYQKGETSMAASTIDRSIQFFCDGSNNCEDKIVNNATENLWADIIYLKGEIETNTGQLEGALESWKAAAQHYANIGDMRSVIKSKIAQAQAMMGLGLYRNALDTLAAVNSDLEKQPNTLLKAIGLKSLGDALRVLGQLEKSQEVLGISLEVAQQLNSPEMVASVLISLGNTARSNDVDAALGFYAQAIATCDQAKCGDSLVPIEGRLNQINLLRKNLDKMLLTSPDLSQKITNLITESQGILQILPPSRMRINAEINFARSLIALKDSNRVEISPELLAPESIAYQLAKTVISAQTLGDKRGESYALGNLGRLYKLNEMWDDARKLTEQALLIAQQLEAGDIAYQWQWQLGRILKFQGDREGAIVYYQAAIKTLDSLRGDLVAVSSEVQFDFKESVEPVYREFVSLLLAAEKPPEPSELILARNTIESLQLAELDNFFRDACLNKKPQVQIDQIDQKAAVFYPIILENSLEVILALPGGNLRHYRLSLAETEIETIIQQLRDALTIPRLQISRSFFLRPSQQIYDWLIRPAEQDLAASGVETLVFVLDGALRNVPMTSLYDGKQYLIEKYSVALAPGLELVDSKPIARQELKILTAGLTEGRQGFSPLPGVEWEIEQIEAEAPTQVLLNQSFTQGNLKAAVDSFPFQIVHLATHGKFSSQAEDTFVLTWDGRLNAKELDSLLRGDSQQHPIELLVLSACNTAAGDNRAALGLAGVAVRAGARSTLASLWYVSDEATAALMSAFYRQLAKPGVTKAEALRLAQVEVLQQKQFAHPYFWSAFVLVGNWL</sequence>
<dbReference type="Pfam" id="PF13176">
    <property type="entry name" value="TPR_7"/>
    <property type="match status" value="1"/>
</dbReference>
<dbReference type="Pfam" id="PF13181">
    <property type="entry name" value="TPR_8"/>
    <property type="match status" value="1"/>
</dbReference>
<organism evidence="3">
    <name type="scientific">Planktothricoides sp. SpSt-374</name>
    <dbReference type="NCBI Taxonomy" id="2282167"/>
    <lineage>
        <taxon>Bacteria</taxon>
        <taxon>Bacillati</taxon>
        <taxon>Cyanobacteriota</taxon>
        <taxon>Cyanophyceae</taxon>
        <taxon>Oscillatoriophycideae</taxon>
        <taxon>Oscillatoriales</taxon>
        <taxon>Oscillatoriaceae</taxon>
        <taxon>Planktothricoides</taxon>
    </lineage>
</organism>
<gene>
    <name evidence="3" type="ORF">ENR15_07180</name>
</gene>
<dbReference type="PANTHER" id="PTHR10098">
    <property type="entry name" value="RAPSYN-RELATED"/>
    <property type="match status" value="1"/>
</dbReference>
<dbReference type="SUPFAM" id="SSF48452">
    <property type="entry name" value="TPR-like"/>
    <property type="match status" value="2"/>
</dbReference>
<dbReference type="InterPro" id="IPR024983">
    <property type="entry name" value="CHAT_dom"/>
</dbReference>
<dbReference type="Gene3D" id="1.25.40.10">
    <property type="entry name" value="Tetratricopeptide repeat domain"/>
    <property type="match status" value="3"/>
</dbReference>
<feature type="domain" description="CHAT" evidence="2">
    <location>
        <begin position="607"/>
        <end position="874"/>
    </location>
</feature>
<feature type="coiled-coil region" evidence="1">
    <location>
        <begin position="26"/>
        <end position="53"/>
    </location>
</feature>
<proteinExistence type="predicted"/>
<evidence type="ECO:0000259" key="2">
    <source>
        <dbReference type="Pfam" id="PF12770"/>
    </source>
</evidence>
<dbReference type="AlphaFoldDB" id="A0A7C3ZJI0"/>
<evidence type="ECO:0000256" key="1">
    <source>
        <dbReference type="SAM" id="Coils"/>
    </source>
</evidence>
<name>A0A7C3ZJI0_9CYAN</name>
<reference evidence="3" key="1">
    <citation type="journal article" date="2020" name="mSystems">
        <title>Genome- and Community-Level Interaction Insights into Carbon Utilization and Element Cycling Functions of Hydrothermarchaeota in Hydrothermal Sediment.</title>
        <authorList>
            <person name="Zhou Z."/>
            <person name="Liu Y."/>
            <person name="Xu W."/>
            <person name="Pan J."/>
            <person name="Luo Z.H."/>
            <person name="Li M."/>
        </authorList>
    </citation>
    <scope>NUCLEOTIDE SEQUENCE [LARGE SCALE GENOMIC DNA]</scope>
    <source>
        <strain evidence="3">SpSt-374</strain>
    </source>
</reference>
<dbReference type="InterPro" id="IPR019734">
    <property type="entry name" value="TPR_rpt"/>
</dbReference>
<dbReference type="EMBL" id="DSPX01000068">
    <property type="protein sequence ID" value="HGG00422.1"/>
    <property type="molecule type" value="Genomic_DNA"/>
</dbReference>
<dbReference type="PANTHER" id="PTHR10098:SF112">
    <property type="entry name" value="SLR0380 PROTEIN"/>
    <property type="match status" value="1"/>
</dbReference>
<protein>
    <submittedName>
        <fullName evidence="3">CHAT domain-containing protein</fullName>
    </submittedName>
</protein>
<accession>A0A7C3ZJI0</accession>
<dbReference type="SMART" id="SM00028">
    <property type="entry name" value="TPR"/>
    <property type="match status" value="5"/>
</dbReference>
<dbReference type="InterPro" id="IPR011990">
    <property type="entry name" value="TPR-like_helical_dom_sf"/>
</dbReference>
<evidence type="ECO:0000313" key="3">
    <source>
        <dbReference type="EMBL" id="HGG00422.1"/>
    </source>
</evidence>
<dbReference type="Pfam" id="PF12770">
    <property type="entry name" value="CHAT"/>
    <property type="match status" value="1"/>
</dbReference>
<keyword evidence="1" id="KW-0175">Coiled coil</keyword>